<evidence type="ECO:0000256" key="1">
    <source>
        <dbReference type="SAM" id="MobiDB-lite"/>
    </source>
</evidence>
<comment type="caution">
    <text evidence="2">The sequence shown here is derived from an EMBL/GenBank/DDBJ whole genome shotgun (WGS) entry which is preliminary data.</text>
</comment>
<reference evidence="2 3" key="1">
    <citation type="journal article" date="2023" name="Nucleic Acids Res.">
        <title>The hologenome of Daphnia magna reveals possible DNA methylation and microbiome-mediated evolution of the host genome.</title>
        <authorList>
            <person name="Chaturvedi A."/>
            <person name="Li X."/>
            <person name="Dhandapani V."/>
            <person name="Marshall H."/>
            <person name="Kissane S."/>
            <person name="Cuenca-Cambronero M."/>
            <person name="Asole G."/>
            <person name="Calvet F."/>
            <person name="Ruiz-Romero M."/>
            <person name="Marangio P."/>
            <person name="Guigo R."/>
            <person name="Rago D."/>
            <person name="Mirbahai L."/>
            <person name="Eastwood N."/>
            <person name="Colbourne J.K."/>
            <person name="Zhou J."/>
            <person name="Mallon E."/>
            <person name="Orsini L."/>
        </authorList>
    </citation>
    <scope>NUCLEOTIDE SEQUENCE [LARGE SCALE GENOMIC DNA]</scope>
    <source>
        <strain evidence="2">LRV0_1</strain>
    </source>
</reference>
<keyword evidence="3" id="KW-1185">Reference proteome</keyword>
<protein>
    <submittedName>
        <fullName evidence="2">Uncharacterized protein</fullName>
    </submittedName>
</protein>
<feature type="compositionally biased region" description="Basic and acidic residues" evidence="1">
    <location>
        <begin position="79"/>
        <end position="90"/>
    </location>
</feature>
<gene>
    <name evidence="2" type="ORF">OUZ56_000831</name>
</gene>
<dbReference type="Proteomes" id="UP001234178">
    <property type="component" value="Unassembled WGS sequence"/>
</dbReference>
<evidence type="ECO:0000313" key="3">
    <source>
        <dbReference type="Proteomes" id="UP001234178"/>
    </source>
</evidence>
<name>A0ABR0A1J1_9CRUS</name>
<evidence type="ECO:0000313" key="2">
    <source>
        <dbReference type="EMBL" id="KAK4018789.1"/>
    </source>
</evidence>
<dbReference type="EMBL" id="JAOYFB010000036">
    <property type="protein sequence ID" value="KAK4018789.1"/>
    <property type="molecule type" value="Genomic_DNA"/>
</dbReference>
<sequence length="97" mass="11495">MPRPAGYDTTGLTFLTDVGRSRVKEKRHLFPSRTNQDAITFDKASEIINNYEMLISYLQLEIHLTKRKIQRLRKHKPEKFREKNMPDSDSKLIQIHL</sequence>
<proteinExistence type="predicted"/>
<organism evidence="2 3">
    <name type="scientific">Daphnia magna</name>
    <dbReference type="NCBI Taxonomy" id="35525"/>
    <lineage>
        <taxon>Eukaryota</taxon>
        <taxon>Metazoa</taxon>
        <taxon>Ecdysozoa</taxon>
        <taxon>Arthropoda</taxon>
        <taxon>Crustacea</taxon>
        <taxon>Branchiopoda</taxon>
        <taxon>Diplostraca</taxon>
        <taxon>Cladocera</taxon>
        <taxon>Anomopoda</taxon>
        <taxon>Daphniidae</taxon>
        <taxon>Daphnia</taxon>
    </lineage>
</organism>
<feature type="region of interest" description="Disordered" evidence="1">
    <location>
        <begin position="75"/>
        <end position="97"/>
    </location>
</feature>
<accession>A0ABR0A1J1</accession>